<dbReference type="Pfam" id="PF20367">
    <property type="entry name" value="DUF6662"/>
    <property type="match status" value="1"/>
</dbReference>
<dbReference type="Proteomes" id="UP001620409">
    <property type="component" value="Unassembled WGS sequence"/>
</dbReference>
<reference evidence="2 3" key="1">
    <citation type="submission" date="2020-10" db="EMBL/GenBank/DDBJ databases">
        <title>Phylogeny of dyella-like bacteria.</title>
        <authorList>
            <person name="Fu J."/>
        </authorList>
    </citation>
    <scope>NUCLEOTIDE SEQUENCE [LARGE SCALE GENOMIC DNA]</scope>
    <source>
        <strain evidence="2 3">DHG40</strain>
    </source>
</reference>
<evidence type="ECO:0000256" key="1">
    <source>
        <dbReference type="SAM" id="SignalP"/>
    </source>
</evidence>
<accession>A0ABW8IIY1</accession>
<sequence length="314" mass="35781">MHRVLKGRLPVCLLAAVATLGITTTAHADEPLLGFLYTTDLLPKNAQEMEQWVTWRHQKAGGQFDLLEGQTEYSYGATDSLQLSGYLIYDWTQAYRNGPDGTTTPPEPYSAYFPNPYSHFNSTKFIGAAFEAIWRVRSPYTDPVGIAFLFEPEIGPRFQELQVRAIFQKNFLDDRLVLVGNATWAPEVRELPGNPSAAPGSGVDRPNTNIETDVNFGVGASYRFTSNWAVGWEVQNEREINRFDLFDHSQWMGNAVYTGPTIHYANQHFFATLTWWQQLPIAHNYMDSSMIVHGYDDDVDFEHTRVRLKIGYYF</sequence>
<organism evidence="2 3">
    <name type="scientific">Dyella humi</name>
    <dbReference type="NCBI Taxonomy" id="1770547"/>
    <lineage>
        <taxon>Bacteria</taxon>
        <taxon>Pseudomonadati</taxon>
        <taxon>Pseudomonadota</taxon>
        <taxon>Gammaproteobacteria</taxon>
        <taxon>Lysobacterales</taxon>
        <taxon>Rhodanobacteraceae</taxon>
        <taxon>Dyella</taxon>
    </lineage>
</organism>
<evidence type="ECO:0000313" key="3">
    <source>
        <dbReference type="Proteomes" id="UP001620409"/>
    </source>
</evidence>
<dbReference type="RefSeq" id="WP_380006674.1">
    <property type="nucleotide sequence ID" value="NZ_JADIKI010000023.1"/>
</dbReference>
<dbReference type="InterPro" id="IPR046603">
    <property type="entry name" value="DUF6662"/>
</dbReference>
<gene>
    <name evidence="2" type="ORF">ISP18_11175</name>
</gene>
<comment type="caution">
    <text evidence="2">The sequence shown here is derived from an EMBL/GenBank/DDBJ whole genome shotgun (WGS) entry which is preliminary data.</text>
</comment>
<protein>
    <submittedName>
        <fullName evidence="2">Uncharacterized protein</fullName>
    </submittedName>
</protein>
<dbReference type="EMBL" id="JADIKI010000023">
    <property type="protein sequence ID" value="MFK2855154.1"/>
    <property type="molecule type" value="Genomic_DNA"/>
</dbReference>
<keyword evidence="3" id="KW-1185">Reference proteome</keyword>
<evidence type="ECO:0000313" key="2">
    <source>
        <dbReference type="EMBL" id="MFK2855154.1"/>
    </source>
</evidence>
<keyword evidence="1" id="KW-0732">Signal</keyword>
<feature type="signal peptide" evidence="1">
    <location>
        <begin position="1"/>
        <end position="28"/>
    </location>
</feature>
<name>A0ABW8IIY1_9GAMM</name>
<feature type="chain" id="PRO_5046716922" evidence="1">
    <location>
        <begin position="29"/>
        <end position="314"/>
    </location>
</feature>
<proteinExistence type="predicted"/>